<name>A0A066TYT8_9PSEU</name>
<comment type="caution">
    <text evidence="1">The sequence shown here is derived from an EMBL/GenBank/DDBJ whole genome shotgun (WGS) entry which is preliminary data.</text>
</comment>
<dbReference type="AlphaFoldDB" id="A0A066TYT8"/>
<proteinExistence type="predicted"/>
<reference evidence="1 2" key="1">
    <citation type="submission" date="2014-05" db="EMBL/GenBank/DDBJ databases">
        <title>Draft genome sequence of Amycolatopsis rifamycinica DSM 46095.</title>
        <authorList>
            <person name="Lal R."/>
            <person name="Saxena A."/>
            <person name="Kumari R."/>
            <person name="Mukherjee U."/>
            <person name="Singh P."/>
            <person name="Sangwan N."/>
            <person name="Mahato N.K."/>
        </authorList>
    </citation>
    <scope>NUCLEOTIDE SEQUENCE [LARGE SCALE GENOMIC DNA]</scope>
    <source>
        <strain evidence="1 2">DSM 46095</strain>
    </source>
</reference>
<dbReference type="STRING" id="287986.DV20_29520"/>
<evidence type="ECO:0000313" key="2">
    <source>
        <dbReference type="Proteomes" id="UP000027345"/>
    </source>
</evidence>
<keyword evidence="2" id="KW-1185">Reference proteome</keyword>
<dbReference type="PANTHER" id="PTHR47691">
    <property type="entry name" value="REGULATOR-RELATED"/>
    <property type="match status" value="1"/>
</dbReference>
<dbReference type="Proteomes" id="UP000027345">
    <property type="component" value="Unassembled WGS sequence"/>
</dbReference>
<dbReference type="PANTHER" id="PTHR47691:SF3">
    <property type="entry name" value="HTH-TYPE TRANSCRIPTIONAL REGULATOR RV0890C-RELATED"/>
    <property type="match status" value="1"/>
</dbReference>
<dbReference type="SUPFAM" id="SSF52540">
    <property type="entry name" value="P-loop containing nucleoside triphosphate hydrolases"/>
    <property type="match status" value="1"/>
</dbReference>
<sequence length="422" mass="44556">MGRPERPLDPTAGPIAAFAHELRVLRNRAGNASYRELARAAHFAPSVLSSAASGRRLPTLAVTLAFVSACGGDRGAWERRWRSVAQESRAQARRPAQLPLGTSTFVGRETELAEAVAVVRPSRAPVLVTGPIGTGKTAFAVRLAEEAAARFPDGQLHADLSDRGPDGRSTDGIVRGFLRALGVPAHLAPDDPAHRIDLYRSLLAEHRLFVLLTGATSEAQVRPLLGRTAHSQVVVTSRARLPALEDAHRVELDTFTRAESVALLARIAGGHRIRAEHAAAAAIAGLCGDLPLAVSIVGRRIAARPEWTIAATAGRLAGRDRLVDSLSVGDVNVRDRFTAAYEGLSAAGRAAVRHLGAEGGSRTTPAAVAAAMGVATETAEELLESIVDAGLLRRADVAGRYAIPTLVGVFAAELVRFPDRRE</sequence>
<gene>
    <name evidence="1" type="ORF">DV20_29520</name>
</gene>
<dbReference type="RefSeq" id="WP_051736172.1">
    <property type="nucleotide sequence ID" value="NZ_JMQI01000062.1"/>
</dbReference>
<organism evidence="1 2">
    <name type="scientific">Amycolatopsis rifamycinica</name>
    <dbReference type="NCBI Taxonomy" id="287986"/>
    <lineage>
        <taxon>Bacteria</taxon>
        <taxon>Bacillati</taxon>
        <taxon>Actinomycetota</taxon>
        <taxon>Actinomycetes</taxon>
        <taxon>Pseudonocardiales</taxon>
        <taxon>Pseudonocardiaceae</taxon>
        <taxon>Amycolatopsis</taxon>
    </lineage>
</organism>
<accession>A0A066TYT8</accession>
<dbReference type="EMBL" id="JMQI01000062">
    <property type="protein sequence ID" value="KDN18732.1"/>
    <property type="molecule type" value="Genomic_DNA"/>
</dbReference>
<dbReference type="Pfam" id="PF13560">
    <property type="entry name" value="HTH_31"/>
    <property type="match status" value="1"/>
</dbReference>
<dbReference type="Gene3D" id="3.40.50.300">
    <property type="entry name" value="P-loop containing nucleotide triphosphate hydrolases"/>
    <property type="match status" value="1"/>
</dbReference>
<dbReference type="eggNOG" id="COG3903">
    <property type="taxonomic scope" value="Bacteria"/>
</dbReference>
<evidence type="ECO:0000313" key="1">
    <source>
        <dbReference type="EMBL" id="KDN18732.1"/>
    </source>
</evidence>
<dbReference type="InterPro" id="IPR027417">
    <property type="entry name" value="P-loop_NTPase"/>
</dbReference>
<protein>
    <submittedName>
        <fullName evidence="1">AfsR family regulator</fullName>
    </submittedName>
</protein>